<protein>
    <submittedName>
        <fullName evidence="2">Glycosyltransferase</fullName>
    </submittedName>
</protein>
<feature type="domain" description="Spore protein YkvP/CgeB glycosyl transferase-like" evidence="1">
    <location>
        <begin position="261"/>
        <end position="392"/>
    </location>
</feature>
<sequence length="399" mass="46487">MNILIFEYHNFGIEDVKECFEKNGHKYKVKETVLYREDVSIEFDELFNTEFDKGCNGEKYDCVFTFNYSPVISNNCNKRNIPYIAFVYDNPQVLLYSYTIINKCNYVFMFDKVQYQEFKNEGINSVYYAPLAVNTERVQRVITNVNATEKEFLSGDIAFVGSMYDEKHNFFNRLESISDYTRGYLDAVIKAQSNVYGHFFLEDMLTDCILDDMYKACPVKTSATGVETIQYLYANYFLARKLASYDRKEALKTLGKEFGSQYKVNLYTKCSGRNINGVNIKEPVDYYEQMPIVFNNSRINLNITLRSIKSGIPLRAMDICGAGGFLLSNYQADFYDVFVPGEDIVLYESLDDMIEKCKYYIKHEKERQQIADNGYGKIVSGHTYDIRFKEIFNIVFNKN</sequence>
<keyword evidence="2" id="KW-0808">Transferase</keyword>
<accession>A0A7C9KTJ6</accession>
<comment type="caution">
    <text evidence="2">The sequence shown here is derived from an EMBL/GenBank/DDBJ whole genome shotgun (WGS) entry which is preliminary data.</text>
</comment>
<evidence type="ECO:0000259" key="1">
    <source>
        <dbReference type="Pfam" id="PF13524"/>
    </source>
</evidence>
<dbReference type="Proteomes" id="UP000481964">
    <property type="component" value="Unassembled WGS sequence"/>
</dbReference>
<proteinExistence type="predicted"/>
<organism evidence="2 3">
    <name type="scientific">Lachnospira eligens</name>
    <dbReference type="NCBI Taxonomy" id="39485"/>
    <lineage>
        <taxon>Bacteria</taxon>
        <taxon>Bacillati</taxon>
        <taxon>Bacillota</taxon>
        <taxon>Clostridia</taxon>
        <taxon>Lachnospirales</taxon>
        <taxon>Lachnospiraceae</taxon>
        <taxon>Lachnospira</taxon>
    </lineage>
</organism>
<dbReference type="InterPro" id="IPR055259">
    <property type="entry name" value="YkvP/CgeB_Glyco_trans-like"/>
</dbReference>
<dbReference type="Pfam" id="PF13524">
    <property type="entry name" value="Glyco_trans_1_2"/>
    <property type="match status" value="1"/>
</dbReference>
<reference evidence="2 3" key="1">
    <citation type="journal article" date="2019" name="Nat. Med.">
        <title>A library of human gut bacterial isolates paired with longitudinal multiomics data enables mechanistic microbiome research.</title>
        <authorList>
            <person name="Poyet M."/>
            <person name="Groussin M."/>
            <person name="Gibbons S.M."/>
            <person name="Avila-Pacheco J."/>
            <person name="Jiang X."/>
            <person name="Kearney S.M."/>
            <person name="Perrotta A.R."/>
            <person name="Berdy B."/>
            <person name="Zhao S."/>
            <person name="Lieberman T.D."/>
            <person name="Swanson P.K."/>
            <person name="Smith M."/>
            <person name="Roesemann S."/>
            <person name="Alexander J.E."/>
            <person name="Rich S.A."/>
            <person name="Livny J."/>
            <person name="Vlamakis H."/>
            <person name="Clish C."/>
            <person name="Bullock K."/>
            <person name="Deik A."/>
            <person name="Scott J."/>
            <person name="Pierce K.A."/>
            <person name="Xavier R.J."/>
            <person name="Alm E.J."/>
        </authorList>
    </citation>
    <scope>NUCLEOTIDE SEQUENCE [LARGE SCALE GENOMIC DNA]</scope>
    <source>
        <strain evidence="2 3">BIOML-A1</strain>
    </source>
</reference>
<name>A0A7C9KTJ6_9FIRM</name>
<evidence type="ECO:0000313" key="2">
    <source>
        <dbReference type="EMBL" id="MSC55987.1"/>
    </source>
</evidence>
<dbReference type="EMBL" id="WKRD01000001">
    <property type="protein sequence ID" value="MSC55987.1"/>
    <property type="molecule type" value="Genomic_DNA"/>
</dbReference>
<gene>
    <name evidence="2" type="ORF">GKE48_00750</name>
</gene>
<evidence type="ECO:0000313" key="3">
    <source>
        <dbReference type="Proteomes" id="UP000481964"/>
    </source>
</evidence>
<dbReference type="RefSeq" id="WP_154300260.1">
    <property type="nucleotide sequence ID" value="NZ_WKRD01000001.1"/>
</dbReference>
<dbReference type="GO" id="GO:0016740">
    <property type="term" value="F:transferase activity"/>
    <property type="evidence" value="ECO:0007669"/>
    <property type="project" value="UniProtKB-KW"/>
</dbReference>
<dbReference type="AlphaFoldDB" id="A0A7C9KTJ6"/>